<protein>
    <submittedName>
        <fullName evidence="1">Uncharacterized protein</fullName>
    </submittedName>
</protein>
<dbReference type="Proteomes" id="UP000256923">
    <property type="component" value="Chromosome 1"/>
</dbReference>
<organism evidence="1 2">
    <name type="scientific">Vibrio anguillarum</name>
    <name type="common">Listonella anguillarum</name>
    <dbReference type="NCBI Taxonomy" id="55601"/>
    <lineage>
        <taxon>Bacteria</taxon>
        <taxon>Pseudomonadati</taxon>
        <taxon>Pseudomonadota</taxon>
        <taxon>Gammaproteobacteria</taxon>
        <taxon>Vibrionales</taxon>
        <taxon>Vibrionaceae</taxon>
        <taxon>Vibrio</taxon>
    </lineage>
</organism>
<dbReference type="AlphaFoldDB" id="A0A289GE04"/>
<gene>
    <name evidence="1" type="ORF">DYL72_03680</name>
</gene>
<name>A0A289GE04_VIBAN</name>
<evidence type="ECO:0000313" key="1">
    <source>
        <dbReference type="EMBL" id="AZS24238.1"/>
    </source>
</evidence>
<accession>A0A289GE04</accession>
<dbReference type="EMBL" id="CP034672">
    <property type="protein sequence ID" value="AZS24238.1"/>
    <property type="molecule type" value="Genomic_DNA"/>
</dbReference>
<reference evidence="1 2" key="1">
    <citation type="submission" date="2018-12" db="EMBL/GenBank/DDBJ databases">
        <title>Characterization and Draft Genome of Vibrio anguillarum J360 Marine Pathogen Isolated from an Outbreak in Lumpfish (Cyclopterus lumpus).</title>
        <authorList>
            <person name="Vasquez J.I."/>
            <person name="Cao T."/>
            <person name="Chakraborty S."/>
            <person name="Gnanagobal H."/>
            <person name="Wescot J."/>
            <person name="Boyce D."/>
            <person name="Santander J."/>
        </authorList>
    </citation>
    <scope>NUCLEOTIDE SEQUENCE [LARGE SCALE GENOMIC DNA]</scope>
    <source>
        <strain evidence="1 2">J360</strain>
    </source>
</reference>
<proteinExistence type="predicted"/>
<evidence type="ECO:0000313" key="2">
    <source>
        <dbReference type="Proteomes" id="UP000256923"/>
    </source>
</evidence>
<sequence>MVIVCSPSEFASFLRSGQLYSHLEALTVNLLNPLFADLKTCCINSDIDNSISMPTFKTSDIKINILCFFNHLEEIHSFYLCE</sequence>